<dbReference type="InterPro" id="IPR004474">
    <property type="entry name" value="LytR_CpsA_psr"/>
</dbReference>
<feature type="transmembrane region" description="Helical" evidence="2">
    <location>
        <begin position="26"/>
        <end position="47"/>
    </location>
</feature>
<sequence>MKNEKLFNNADKGNKTMKLMTAGKNIIFLIIILFILIGTSIAVIFSMKTDPIDTSLSKDNILKVLFIIEDKNIPVSANIIAYYPQTKRAAMFDIPHNIGLILQSLGRTDGISALYTEKGIEVYKQEVEKLTGIQVPFYFICSLQDFSELTDLLSGLSVFIPTPIDIDSEEHGKILLPSGSIVLDGDKMHDYLIYTNEDDAEGESDVRKQKAVLAFLRSINDHGDEIFNTDRYNIFNSLIKSNIKGKDFKKLIQSICKLDSERLVPQRFSGARRTVDGKNLLFPFRDGQQIKEIVRQTLAVLASEDGAAFERVYALEILNGTDTHRLAKTTADIYQSFGYDVVRVDNAAEQNIEKTLLIDRIGNPAVAKIVGQVIKCQNITTAEITDDGHGVETGIDFTLILGSDFNGYFVTSGK</sequence>
<comment type="similarity">
    <text evidence="1">Belongs to the LytR/CpsA/Psr (LCP) family.</text>
</comment>
<organism evidence="5 6">
    <name type="scientific">Treponema phagedenis</name>
    <dbReference type="NCBI Taxonomy" id="162"/>
    <lineage>
        <taxon>Bacteria</taxon>
        <taxon>Pseudomonadati</taxon>
        <taxon>Spirochaetota</taxon>
        <taxon>Spirochaetia</taxon>
        <taxon>Spirochaetales</taxon>
        <taxon>Treponemataceae</taxon>
        <taxon>Treponema</taxon>
    </lineage>
</organism>
<dbReference type="EMBL" id="CDNC01000034">
    <property type="protein sequence ID" value="CEM62618.1"/>
    <property type="molecule type" value="Genomic_DNA"/>
</dbReference>
<proteinExistence type="inferred from homology"/>
<dbReference type="PANTHER" id="PTHR33392">
    <property type="entry name" value="POLYISOPRENYL-TEICHOIC ACID--PEPTIDOGLYCAN TEICHOIC ACID TRANSFERASE TAGU"/>
    <property type="match status" value="1"/>
</dbReference>
<keyword evidence="2" id="KW-0472">Membrane</keyword>
<keyword evidence="6" id="KW-1185">Reference proteome</keyword>
<name>A0A0B7GVU5_TREPH</name>
<evidence type="ECO:0000256" key="2">
    <source>
        <dbReference type="SAM" id="Phobius"/>
    </source>
</evidence>
<dbReference type="Pfam" id="PF13399">
    <property type="entry name" value="LytR_C"/>
    <property type="match status" value="1"/>
</dbReference>
<evidence type="ECO:0000259" key="3">
    <source>
        <dbReference type="Pfam" id="PF03816"/>
    </source>
</evidence>
<dbReference type="InterPro" id="IPR027381">
    <property type="entry name" value="LytR/CpsA/Psr_C"/>
</dbReference>
<dbReference type="AlphaFoldDB" id="A0A0B7GVU5"/>
<dbReference type="Pfam" id="PF03816">
    <property type="entry name" value="LytR_cpsA_psr"/>
    <property type="match status" value="1"/>
</dbReference>
<keyword evidence="2" id="KW-1133">Transmembrane helix</keyword>
<dbReference type="Proteomes" id="UP000042527">
    <property type="component" value="Unassembled WGS sequence"/>
</dbReference>
<reference evidence="6" key="1">
    <citation type="submission" date="2015-01" db="EMBL/GenBank/DDBJ databases">
        <authorList>
            <person name="Manzoor Shahid"/>
            <person name="Zubair Saima"/>
        </authorList>
    </citation>
    <scope>NUCLEOTIDE SEQUENCE [LARGE SCALE GENOMIC DNA]</scope>
    <source>
        <strain evidence="6">V1</strain>
    </source>
</reference>
<dbReference type="PANTHER" id="PTHR33392:SF6">
    <property type="entry name" value="POLYISOPRENYL-TEICHOIC ACID--PEPTIDOGLYCAN TEICHOIC ACID TRANSFERASE TAGU"/>
    <property type="match status" value="1"/>
</dbReference>
<dbReference type="Gene3D" id="3.40.630.190">
    <property type="entry name" value="LCP protein"/>
    <property type="match status" value="1"/>
</dbReference>
<dbReference type="Gene3D" id="3.30.70.2390">
    <property type="match status" value="1"/>
</dbReference>
<protein>
    <recommendedName>
        <fullName evidence="7">LytR family transcriptional regulator</fullName>
    </recommendedName>
</protein>
<evidence type="ECO:0000313" key="5">
    <source>
        <dbReference type="EMBL" id="CEM62618.1"/>
    </source>
</evidence>
<accession>A0A0B7GVU5</accession>
<feature type="domain" description="LytR/CpsA/Psr regulator C-terminal" evidence="4">
    <location>
        <begin position="315"/>
        <end position="405"/>
    </location>
</feature>
<keyword evidence="2" id="KW-0812">Transmembrane</keyword>
<gene>
    <name evidence="5" type="ORF">TPHV1_40121</name>
</gene>
<evidence type="ECO:0000259" key="4">
    <source>
        <dbReference type="Pfam" id="PF13399"/>
    </source>
</evidence>
<evidence type="ECO:0000313" key="6">
    <source>
        <dbReference type="Proteomes" id="UP000042527"/>
    </source>
</evidence>
<evidence type="ECO:0000256" key="1">
    <source>
        <dbReference type="ARBA" id="ARBA00006068"/>
    </source>
</evidence>
<evidence type="ECO:0008006" key="7">
    <source>
        <dbReference type="Google" id="ProtNLM"/>
    </source>
</evidence>
<dbReference type="InterPro" id="IPR050922">
    <property type="entry name" value="LytR/CpsA/Psr_CW_biosynth"/>
</dbReference>
<feature type="domain" description="Cell envelope-related transcriptional attenuator" evidence="3">
    <location>
        <begin position="82"/>
        <end position="214"/>
    </location>
</feature>